<sequence>MGAPFQYGLKALLSTLFWSLFFLSAMAHDPVRADNSTSSASPSQSATPSSSTSIFVASSTFTTSSSTSSSSTSTSTLSSFTQSSTSSPLTTSSSLVLPTTTSSSRSISFSPSSSASSTSSSHSTSATTAVLVATPATTGTATRTSTEVSPDLVTTAASSPSPSGSSDAQVNAASTGFWANKGAVGGTFAVVALVVVGILVAVTAVLRRRSKNRNSARDTFFDTKSPVEPRTGRLSRGASMASLGNEPMDAHSTPIPNYGGVADQYLVDTSYPPGASYVPDDGQQYYLTPDQPTQQYYPEQHAAPEQDPYYNSAQQQDPYYAQSNAYEAYNQYYTSPEADAAAAAQGNNYSVAPANNRPSLSPHPYSHPSHTGAPPSAVREFVGRDSYQTQQSIDSFYGAAGTAT</sequence>
<keyword evidence="2" id="KW-0812">Transmembrane</keyword>
<organism evidence="4 5">
    <name type="scientific">Mycena maculata</name>
    <dbReference type="NCBI Taxonomy" id="230809"/>
    <lineage>
        <taxon>Eukaryota</taxon>
        <taxon>Fungi</taxon>
        <taxon>Dikarya</taxon>
        <taxon>Basidiomycota</taxon>
        <taxon>Agaricomycotina</taxon>
        <taxon>Agaricomycetes</taxon>
        <taxon>Agaricomycetidae</taxon>
        <taxon>Agaricales</taxon>
        <taxon>Marasmiineae</taxon>
        <taxon>Mycenaceae</taxon>
        <taxon>Mycena</taxon>
    </lineage>
</organism>
<evidence type="ECO:0000313" key="4">
    <source>
        <dbReference type="EMBL" id="KAJ7721165.1"/>
    </source>
</evidence>
<keyword evidence="2" id="KW-0472">Membrane</keyword>
<gene>
    <name evidence="4" type="ORF">DFH07DRAFT_301979</name>
</gene>
<protein>
    <recommendedName>
        <fullName evidence="6">Transmembrane protein</fullName>
    </recommendedName>
</protein>
<evidence type="ECO:0008006" key="6">
    <source>
        <dbReference type="Google" id="ProtNLM"/>
    </source>
</evidence>
<feature type="region of interest" description="Disordered" evidence="1">
    <location>
        <begin position="80"/>
        <end position="125"/>
    </location>
</feature>
<evidence type="ECO:0000256" key="2">
    <source>
        <dbReference type="SAM" id="Phobius"/>
    </source>
</evidence>
<feature type="region of interest" description="Disordered" evidence="1">
    <location>
        <begin position="212"/>
        <end position="256"/>
    </location>
</feature>
<proteinExistence type="predicted"/>
<name>A0AAD7HIP6_9AGAR</name>
<feature type="compositionally biased region" description="Low complexity" evidence="1">
    <location>
        <begin position="137"/>
        <end position="146"/>
    </location>
</feature>
<dbReference type="AlphaFoldDB" id="A0AAD7HIP6"/>
<feature type="compositionally biased region" description="Low complexity" evidence="1">
    <location>
        <begin position="358"/>
        <end position="370"/>
    </location>
</feature>
<evidence type="ECO:0000256" key="1">
    <source>
        <dbReference type="SAM" id="MobiDB-lite"/>
    </source>
</evidence>
<dbReference type="Proteomes" id="UP001215280">
    <property type="component" value="Unassembled WGS sequence"/>
</dbReference>
<reference evidence="4" key="1">
    <citation type="submission" date="2023-03" db="EMBL/GenBank/DDBJ databases">
        <title>Massive genome expansion in bonnet fungi (Mycena s.s.) driven by repeated elements and novel gene families across ecological guilds.</title>
        <authorList>
            <consortium name="Lawrence Berkeley National Laboratory"/>
            <person name="Harder C.B."/>
            <person name="Miyauchi S."/>
            <person name="Viragh M."/>
            <person name="Kuo A."/>
            <person name="Thoen E."/>
            <person name="Andreopoulos B."/>
            <person name="Lu D."/>
            <person name="Skrede I."/>
            <person name="Drula E."/>
            <person name="Henrissat B."/>
            <person name="Morin E."/>
            <person name="Kohler A."/>
            <person name="Barry K."/>
            <person name="LaButti K."/>
            <person name="Morin E."/>
            <person name="Salamov A."/>
            <person name="Lipzen A."/>
            <person name="Mereny Z."/>
            <person name="Hegedus B."/>
            <person name="Baldrian P."/>
            <person name="Stursova M."/>
            <person name="Weitz H."/>
            <person name="Taylor A."/>
            <person name="Grigoriev I.V."/>
            <person name="Nagy L.G."/>
            <person name="Martin F."/>
            <person name="Kauserud H."/>
        </authorList>
    </citation>
    <scope>NUCLEOTIDE SEQUENCE</scope>
    <source>
        <strain evidence="4">CBHHK188m</strain>
    </source>
</reference>
<feature type="transmembrane region" description="Helical" evidence="2">
    <location>
        <begin position="183"/>
        <end position="206"/>
    </location>
</feature>
<keyword evidence="2" id="KW-1133">Transmembrane helix</keyword>
<feature type="signal peptide" evidence="3">
    <location>
        <begin position="1"/>
        <end position="27"/>
    </location>
</feature>
<dbReference type="EMBL" id="JARJLG010000271">
    <property type="protein sequence ID" value="KAJ7721165.1"/>
    <property type="molecule type" value="Genomic_DNA"/>
</dbReference>
<feature type="region of interest" description="Disordered" evidence="1">
    <location>
        <begin position="272"/>
        <end position="291"/>
    </location>
</feature>
<accession>A0AAD7HIP6</accession>
<evidence type="ECO:0000313" key="5">
    <source>
        <dbReference type="Proteomes" id="UP001215280"/>
    </source>
</evidence>
<evidence type="ECO:0000256" key="3">
    <source>
        <dbReference type="SAM" id="SignalP"/>
    </source>
</evidence>
<feature type="chain" id="PRO_5042012667" description="Transmembrane protein" evidence="3">
    <location>
        <begin position="28"/>
        <end position="404"/>
    </location>
</feature>
<feature type="region of interest" description="Disordered" evidence="1">
    <location>
        <begin position="137"/>
        <end position="170"/>
    </location>
</feature>
<feature type="compositionally biased region" description="Basic and acidic residues" evidence="1">
    <location>
        <begin position="215"/>
        <end position="231"/>
    </location>
</feature>
<comment type="caution">
    <text evidence="4">The sequence shown here is derived from an EMBL/GenBank/DDBJ whole genome shotgun (WGS) entry which is preliminary data.</text>
</comment>
<keyword evidence="5" id="KW-1185">Reference proteome</keyword>
<feature type="region of interest" description="Disordered" evidence="1">
    <location>
        <begin position="352"/>
        <end position="404"/>
    </location>
</feature>
<keyword evidence="3" id="KW-0732">Signal</keyword>